<evidence type="ECO:0000256" key="3">
    <source>
        <dbReference type="ARBA" id="ARBA00022691"/>
    </source>
</evidence>
<evidence type="ECO:0000313" key="8">
    <source>
        <dbReference type="EMBL" id="GAH01553.1"/>
    </source>
</evidence>
<dbReference type="PROSITE" id="PS51379">
    <property type="entry name" value="4FE4S_FER_2"/>
    <property type="match status" value="2"/>
</dbReference>
<evidence type="ECO:0000256" key="4">
    <source>
        <dbReference type="ARBA" id="ARBA00022723"/>
    </source>
</evidence>
<evidence type="ECO:0000256" key="6">
    <source>
        <dbReference type="ARBA" id="ARBA00023014"/>
    </source>
</evidence>
<dbReference type="AlphaFoldDB" id="X1DYU4"/>
<dbReference type="GO" id="GO:0046872">
    <property type="term" value="F:metal ion binding"/>
    <property type="evidence" value="ECO:0007669"/>
    <property type="project" value="UniProtKB-KW"/>
</dbReference>
<feature type="non-terminal residue" evidence="8">
    <location>
        <position position="139"/>
    </location>
</feature>
<dbReference type="SUPFAM" id="SSF54862">
    <property type="entry name" value="4Fe-4S ferredoxins"/>
    <property type="match status" value="1"/>
</dbReference>
<keyword evidence="3" id="KW-0949">S-adenosyl-L-methionine</keyword>
<dbReference type="PROSITE" id="PS00198">
    <property type="entry name" value="4FE4S_FER_1"/>
    <property type="match status" value="1"/>
</dbReference>
<dbReference type="PANTHER" id="PTHR30352">
    <property type="entry name" value="PYRUVATE FORMATE-LYASE-ACTIVATING ENZYME"/>
    <property type="match status" value="1"/>
</dbReference>
<name>X1DYU4_9ZZZZ</name>
<dbReference type="Gene3D" id="3.30.70.20">
    <property type="match status" value="1"/>
</dbReference>
<comment type="caution">
    <text evidence="8">The sequence shown here is derived from an EMBL/GenBank/DDBJ whole genome shotgun (WGS) entry which is preliminary data.</text>
</comment>
<evidence type="ECO:0000256" key="5">
    <source>
        <dbReference type="ARBA" id="ARBA00023004"/>
    </source>
</evidence>
<reference evidence="8" key="1">
    <citation type="journal article" date="2014" name="Front. Microbiol.">
        <title>High frequency of phylogenetically diverse reductive dehalogenase-homologous genes in deep subseafloor sedimentary metagenomes.</title>
        <authorList>
            <person name="Kawai M."/>
            <person name="Futagami T."/>
            <person name="Toyoda A."/>
            <person name="Takaki Y."/>
            <person name="Nishi S."/>
            <person name="Hori S."/>
            <person name="Arai W."/>
            <person name="Tsubouchi T."/>
            <person name="Morono Y."/>
            <person name="Uchiyama I."/>
            <person name="Ito T."/>
            <person name="Fujiyama A."/>
            <person name="Inagaki F."/>
            <person name="Takami H."/>
        </authorList>
    </citation>
    <scope>NUCLEOTIDE SEQUENCE</scope>
    <source>
        <strain evidence="8">Expedition CK06-06</strain>
    </source>
</reference>
<dbReference type="InterPro" id="IPR034457">
    <property type="entry name" value="Organic_radical-activating"/>
</dbReference>
<evidence type="ECO:0000259" key="7">
    <source>
        <dbReference type="PROSITE" id="PS51379"/>
    </source>
</evidence>
<feature type="domain" description="4Fe-4S ferredoxin-type" evidence="7">
    <location>
        <begin position="47"/>
        <end position="69"/>
    </location>
</feature>
<evidence type="ECO:0000256" key="1">
    <source>
        <dbReference type="ARBA" id="ARBA00001966"/>
    </source>
</evidence>
<accession>X1DYU4</accession>
<protein>
    <recommendedName>
        <fullName evidence="7">4Fe-4S ferredoxin-type domain-containing protein</fullName>
    </recommendedName>
</protein>
<keyword evidence="4" id="KW-0479">Metal-binding</keyword>
<proteinExistence type="predicted"/>
<evidence type="ECO:0000256" key="2">
    <source>
        <dbReference type="ARBA" id="ARBA00022485"/>
    </source>
</evidence>
<keyword evidence="6" id="KW-0411">Iron-sulfur</keyword>
<keyword evidence="2" id="KW-0004">4Fe-4S</keyword>
<dbReference type="PANTHER" id="PTHR30352:SF4">
    <property type="entry name" value="PYRUVATE FORMATE-LYASE 2-ACTIVATING ENZYME"/>
    <property type="match status" value="1"/>
</dbReference>
<gene>
    <name evidence="8" type="ORF">S01H4_43768</name>
</gene>
<keyword evidence="5" id="KW-0408">Iron</keyword>
<comment type="cofactor">
    <cofactor evidence="1">
        <name>[4Fe-4S] cluster</name>
        <dbReference type="ChEBI" id="CHEBI:49883"/>
    </cofactor>
</comment>
<dbReference type="InterPro" id="IPR017896">
    <property type="entry name" value="4Fe4S_Fe-S-bd"/>
</dbReference>
<feature type="domain" description="4Fe-4S ferredoxin-type" evidence="7">
    <location>
        <begin position="12"/>
        <end position="41"/>
    </location>
</feature>
<dbReference type="InterPro" id="IPR017900">
    <property type="entry name" value="4Fe4S_Fe_S_CS"/>
</dbReference>
<dbReference type="Pfam" id="PF00037">
    <property type="entry name" value="Fer4"/>
    <property type="match status" value="1"/>
</dbReference>
<organism evidence="8">
    <name type="scientific">marine sediment metagenome</name>
    <dbReference type="NCBI Taxonomy" id="412755"/>
    <lineage>
        <taxon>unclassified sequences</taxon>
        <taxon>metagenomes</taxon>
        <taxon>ecological metagenomes</taxon>
    </lineage>
</organism>
<dbReference type="GO" id="GO:0051539">
    <property type="term" value="F:4 iron, 4 sulfur cluster binding"/>
    <property type="evidence" value="ECO:0007669"/>
    <property type="project" value="UniProtKB-KW"/>
</dbReference>
<dbReference type="Gene3D" id="3.80.30.10">
    <property type="entry name" value="pyruvate-formate lyase- activating enzyme"/>
    <property type="match status" value="1"/>
</dbReference>
<dbReference type="EMBL" id="BART01024181">
    <property type="protein sequence ID" value="GAH01553.1"/>
    <property type="molecule type" value="Genomic_DNA"/>
</dbReference>
<sequence length="139" mass="15784">MQPLLLYSQLKQEISYSPEDCLACYDCAEICPEEAINFSLNYPLVIEKCTYCGECISQCKTKALKFVGTFYTVKELLNTILIDKPFFENSNGGITLSGGEATYQMPFLHSFLKQAKSNNIHVCLETCGLFNKETFFERI</sequence>